<evidence type="ECO:0000313" key="1">
    <source>
        <dbReference type="EMBL" id="TSJ86683.1"/>
    </source>
</evidence>
<accession>A0A556RCS6</accession>
<organism evidence="1 2">
    <name type="scientific">Bifidobacterium asteroides</name>
    <dbReference type="NCBI Taxonomy" id="1684"/>
    <lineage>
        <taxon>Bacteria</taxon>
        <taxon>Bacillati</taxon>
        <taxon>Actinomycetota</taxon>
        <taxon>Actinomycetes</taxon>
        <taxon>Bifidobacteriales</taxon>
        <taxon>Bifidobacteriaceae</taxon>
        <taxon>Bifidobacterium</taxon>
    </lineage>
</organism>
<evidence type="ECO:0000313" key="2">
    <source>
        <dbReference type="Proteomes" id="UP000317536"/>
    </source>
</evidence>
<protein>
    <submittedName>
        <fullName evidence="1">Uncharacterized protein</fullName>
    </submittedName>
</protein>
<gene>
    <name evidence="1" type="ORF">FPK29_03175</name>
</gene>
<dbReference type="EMBL" id="VMHJ01000001">
    <property type="protein sequence ID" value="TSJ86683.1"/>
    <property type="molecule type" value="Genomic_DNA"/>
</dbReference>
<comment type="caution">
    <text evidence="1">The sequence shown here is derived from an EMBL/GenBank/DDBJ whole genome shotgun (WGS) entry which is preliminary data.</text>
</comment>
<sequence>MKTENLALDTSSVIKLAQEVNRKITTTGVIKSISNIANRSEAISNFYASISPDILSKWVFDDSALDTPRVMVKAMNNMLSSDLDAFSALSSLAKKLRSSFAVSL</sequence>
<dbReference type="Proteomes" id="UP000317536">
    <property type="component" value="Unassembled WGS sequence"/>
</dbReference>
<name>A0A556RCS6_9BIFI</name>
<proteinExistence type="predicted"/>
<reference evidence="1 2" key="1">
    <citation type="submission" date="2019-07" db="EMBL/GenBank/DDBJ databases">
        <title>Bifidobacterium asteroides genomes.</title>
        <authorList>
            <person name="Zheng H."/>
        </authorList>
    </citation>
    <scope>NUCLEOTIDE SEQUENCE [LARGE SCALE GENOMIC DNA]</scope>
    <source>
        <strain evidence="1 2">W8111</strain>
    </source>
</reference>
<dbReference type="AlphaFoldDB" id="A0A556RCS6"/>